<evidence type="ECO:0000313" key="15">
    <source>
        <dbReference type="Proteomes" id="UP000549394"/>
    </source>
</evidence>
<evidence type="ECO:0000256" key="10">
    <source>
        <dbReference type="ARBA" id="ARBA00023170"/>
    </source>
</evidence>
<keyword evidence="4 12" id="KW-0812">Transmembrane</keyword>
<comment type="caution">
    <text evidence="14">The sequence shown here is derived from an EMBL/GenBank/DDBJ whole genome shotgun (WGS) entry which is preliminary data.</text>
</comment>
<dbReference type="GO" id="GO:0007602">
    <property type="term" value="P:phototransduction"/>
    <property type="evidence" value="ECO:0007669"/>
    <property type="project" value="UniProtKB-KW"/>
</dbReference>
<keyword evidence="9 12" id="KW-0472">Membrane</keyword>
<organism evidence="14 15">
    <name type="scientific">Dimorphilus gyrociliatus</name>
    <dbReference type="NCBI Taxonomy" id="2664684"/>
    <lineage>
        <taxon>Eukaryota</taxon>
        <taxon>Metazoa</taxon>
        <taxon>Spiralia</taxon>
        <taxon>Lophotrochozoa</taxon>
        <taxon>Annelida</taxon>
        <taxon>Polychaeta</taxon>
        <taxon>Polychaeta incertae sedis</taxon>
        <taxon>Dinophilidae</taxon>
        <taxon>Dimorphilus</taxon>
    </lineage>
</organism>
<feature type="transmembrane region" description="Helical" evidence="12">
    <location>
        <begin position="74"/>
        <end position="94"/>
    </location>
</feature>
<dbReference type="InterPro" id="IPR000276">
    <property type="entry name" value="GPCR_Rhodpsn"/>
</dbReference>
<feature type="transmembrane region" description="Helical" evidence="12">
    <location>
        <begin position="114"/>
        <end position="132"/>
    </location>
</feature>
<dbReference type="Proteomes" id="UP000549394">
    <property type="component" value="Unassembled WGS sequence"/>
</dbReference>
<evidence type="ECO:0000256" key="7">
    <source>
        <dbReference type="ARBA" id="ARBA00022991"/>
    </source>
</evidence>
<dbReference type="InterPro" id="IPR017452">
    <property type="entry name" value="GPCR_Rhodpsn_7TM"/>
</dbReference>
<dbReference type="SMART" id="SM01381">
    <property type="entry name" value="7TM_GPCR_Srsx"/>
    <property type="match status" value="1"/>
</dbReference>
<keyword evidence="11" id="KW-0807">Transducer</keyword>
<evidence type="ECO:0000256" key="4">
    <source>
        <dbReference type="ARBA" id="ARBA00022692"/>
    </source>
</evidence>
<dbReference type="PROSITE" id="PS50262">
    <property type="entry name" value="G_PROTEIN_RECEP_F1_2"/>
    <property type="match status" value="1"/>
</dbReference>
<dbReference type="InterPro" id="IPR027430">
    <property type="entry name" value="Retinal_BS"/>
</dbReference>
<sequence length="350" mass="39387">MSVLTTSDLLNVTNEELDYWKVPKPFSVKGSTFELNAVFALFITLITLLATFGNILVIWLFIRFKSLRTYTNIYVFNMAISDLLMATTGFPLFIYSSLKGTWGLGKLACELYGASGAAFSYVSINSMSLISLEKCRFIASTVDEKHASVRGAIVTSLFCWLYSLTWAVLPLMGWSRYNLEGFGTTCSFDYASRYTSDKYFIITVYIMEFGLPLLIIIVSYSIIFRIINKRRPASVQRSRILYTKGLSSTSCSESESSGQRMNMEYKVLKVIFIVILLFCIAWLPYAVVGLISVFSHTIHPIGAMLACLLAKSSTAYNPIVYAIKHPRFKGKIAAVLRNAVERARETTRDF</sequence>
<feature type="transmembrane region" description="Helical" evidence="12">
    <location>
        <begin position="199"/>
        <end position="227"/>
    </location>
</feature>
<protein>
    <submittedName>
        <fullName evidence="14">DgyrCDS3269</fullName>
    </submittedName>
</protein>
<evidence type="ECO:0000259" key="13">
    <source>
        <dbReference type="PROSITE" id="PS50262"/>
    </source>
</evidence>
<evidence type="ECO:0000256" key="11">
    <source>
        <dbReference type="ARBA" id="ARBA00023224"/>
    </source>
</evidence>
<keyword evidence="15" id="KW-1185">Reference proteome</keyword>
<dbReference type="Gene3D" id="1.20.1070.10">
    <property type="entry name" value="Rhodopsin 7-helix transmembrane proteins"/>
    <property type="match status" value="1"/>
</dbReference>
<feature type="transmembrane region" description="Helical" evidence="12">
    <location>
        <begin position="270"/>
        <end position="295"/>
    </location>
</feature>
<evidence type="ECO:0000313" key="14">
    <source>
        <dbReference type="EMBL" id="CAD5114123.1"/>
    </source>
</evidence>
<dbReference type="Pfam" id="PF00001">
    <property type="entry name" value="7tm_1"/>
    <property type="match status" value="1"/>
</dbReference>
<keyword evidence="5" id="KW-0681">Retinal protein</keyword>
<feature type="transmembrane region" description="Helical" evidence="12">
    <location>
        <begin position="152"/>
        <end position="172"/>
    </location>
</feature>
<keyword evidence="8" id="KW-0297">G-protein coupled receptor</keyword>
<dbReference type="InterPro" id="IPR050125">
    <property type="entry name" value="GPCR_opsins"/>
</dbReference>
<evidence type="ECO:0000256" key="2">
    <source>
        <dbReference type="ARBA" id="ARBA00022543"/>
    </source>
</evidence>
<feature type="transmembrane region" description="Helical" evidence="12">
    <location>
        <begin position="301"/>
        <end position="323"/>
    </location>
</feature>
<keyword evidence="6 12" id="KW-1133">Transmembrane helix</keyword>
<dbReference type="GO" id="GO:0009881">
    <property type="term" value="F:photoreceptor activity"/>
    <property type="evidence" value="ECO:0007669"/>
    <property type="project" value="UniProtKB-KW"/>
</dbReference>
<dbReference type="EMBL" id="CAJFCJ010000005">
    <property type="protein sequence ID" value="CAD5114123.1"/>
    <property type="molecule type" value="Genomic_DNA"/>
</dbReference>
<dbReference type="GO" id="GO:0016020">
    <property type="term" value="C:membrane"/>
    <property type="evidence" value="ECO:0007669"/>
    <property type="project" value="UniProtKB-SubCell"/>
</dbReference>
<keyword evidence="2" id="KW-0600">Photoreceptor protein</keyword>
<dbReference type="PRINTS" id="PR00237">
    <property type="entry name" value="GPCRRHODOPSN"/>
</dbReference>
<evidence type="ECO:0000256" key="1">
    <source>
        <dbReference type="ARBA" id="ARBA00004141"/>
    </source>
</evidence>
<reference evidence="14 15" key="1">
    <citation type="submission" date="2020-08" db="EMBL/GenBank/DDBJ databases">
        <authorList>
            <person name="Hejnol A."/>
        </authorList>
    </citation>
    <scope>NUCLEOTIDE SEQUENCE [LARGE SCALE GENOMIC DNA]</scope>
</reference>
<dbReference type="SUPFAM" id="SSF81321">
    <property type="entry name" value="Family A G protein-coupled receptor-like"/>
    <property type="match status" value="1"/>
</dbReference>
<keyword evidence="3" id="KW-0716">Sensory transduction</keyword>
<dbReference type="AlphaFoldDB" id="A0A7I8VD85"/>
<accession>A0A7I8VD85</accession>
<feature type="domain" description="G-protein coupled receptors family 1 profile" evidence="13">
    <location>
        <begin position="53"/>
        <end position="321"/>
    </location>
</feature>
<evidence type="ECO:0000256" key="9">
    <source>
        <dbReference type="ARBA" id="ARBA00023136"/>
    </source>
</evidence>
<comment type="subcellular location">
    <subcellularLocation>
        <location evidence="1">Membrane</location>
        <topology evidence="1">Multi-pass membrane protein</topology>
    </subcellularLocation>
</comment>
<dbReference type="OrthoDB" id="10044919at2759"/>
<name>A0A7I8VD85_9ANNE</name>
<evidence type="ECO:0000256" key="12">
    <source>
        <dbReference type="SAM" id="Phobius"/>
    </source>
</evidence>
<evidence type="ECO:0000256" key="5">
    <source>
        <dbReference type="ARBA" id="ARBA00022925"/>
    </source>
</evidence>
<keyword evidence="10" id="KW-0675">Receptor</keyword>
<dbReference type="PROSITE" id="PS00238">
    <property type="entry name" value="OPSIN"/>
    <property type="match status" value="1"/>
</dbReference>
<evidence type="ECO:0000256" key="3">
    <source>
        <dbReference type="ARBA" id="ARBA00022606"/>
    </source>
</evidence>
<feature type="transmembrane region" description="Helical" evidence="12">
    <location>
        <begin position="37"/>
        <end position="62"/>
    </location>
</feature>
<evidence type="ECO:0000256" key="8">
    <source>
        <dbReference type="ARBA" id="ARBA00023040"/>
    </source>
</evidence>
<dbReference type="PANTHER" id="PTHR24240">
    <property type="entry name" value="OPSIN"/>
    <property type="match status" value="1"/>
</dbReference>
<gene>
    <name evidence="14" type="ORF">DGYR_LOCUS3009</name>
</gene>
<evidence type="ECO:0000256" key="6">
    <source>
        <dbReference type="ARBA" id="ARBA00022989"/>
    </source>
</evidence>
<dbReference type="GO" id="GO:0004930">
    <property type="term" value="F:G protein-coupled receptor activity"/>
    <property type="evidence" value="ECO:0007669"/>
    <property type="project" value="UniProtKB-KW"/>
</dbReference>
<keyword evidence="7" id="KW-0157">Chromophore</keyword>
<proteinExistence type="predicted"/>